<evidence type="ECO:0000256" key="1">
    <source>
        <dbReference type="SAM" id="MobiDB-lite"/>
    </source>
</evidence>
<evidence type="ECO:0000313" key="3">
    <source>
        <dbReference type="Proteomes" id="UP000013941"/>
    </source>
</evidence>
<feature type="compositionally biased region" description="Basic residues" evidence="1">
    <location>
        <begin position="9"/>
        <end position="20"/>
    </location>
</feature>
<dbReference type="AlphaFoldDB" id="R4S261"/>
<feature type="region of interest" description="Disordered" evidence="1">
    <location>
        <begin position="1"/>
        <end position="30"/>
    </location>
</feature>
<dbReference type="Proteomes" id="UP000013941">
    <property type="component" value="Chromosome"/>
</dbReference>
<proteinExistence type="predicted"/>
<dbReference type="EMBL" id="CP002548">
    <property type="protein sequence ID" value="AGL90904.1"/>
    <property type="molecule type" value="Genomic_DNA"/>
</dbReference>
<accession>R4S261</accession>
<name>R4S261_PHYAS</name>
<evidence type="ECO:0000313" key="2">
    <source>
        <dbReference type="EMBL" id="AGL90904.1"/>
    </source>
</evidence>
<feature type="compositionally biased region" description="Basic and acidic residues" evidence="1">
    <location>
        <begin position="21"/>
        <end position="30"/>
    </location>
</feature>
<keyword evidence="3" id="KW-1185">Reference proteome</keyword>
<sequence length="30" mass="3750">MSNSEQLRKNIKQHKPKNNKTKKEEYKYEK</sequence>
<protein>
    <submittedName>
        <fullName evidence="2">Uncharacterized protein</fullName>
    </submittedName>
</protein>
<reference evidence="2 3" key="1">
    <citation type="journal article" date="2013" name="BMC Genomics">
        <title>Comparison of the complete genome sequence of two closely related isolates of 'Candidatus Phytoplasma australiense' reveals genome plasticity.</title>
        <authorList>
            <person name="Andersen M.T."/>
            <person name="Liefting L.W."/>
            <person name="Havukkala I."/>
            <person name="Beever R.E."/>
        </authorList>
    </citation>
    <scope>NUCLEOTIDE SEQUENCE [LARGE SCALE GENOMIC DNA]</scope>
    <source>
        <strain evidence="2 3">NZSb11</strain>
    </source>
</reference>
<dbReference type="KEGG" id="nzs:SLY_0990"/>
<gene>
    <name evidence="2" type="ORF">SLY_0990</name>
</gene>
<dbReference type="HOGENOM" id="CLU_3405753_0_0_14"/>
<organism evidence="2 3">
    <name type="scientific">Strawberry lethal yellows phytoplasma (CPA) str. NZSb11</name>
    <dbReference type="NCBI Taxonomy" id="980422"/>
    <lineage>
        <taxon>Bacteria</taxon>
        <taxon>Bacillati</taxon>
        <taxon>Mycoplasmatota</taxon>
        <taxon>Mollicutes</taxon>
        <taxon>Acholeplasmatales</taxon>
        <taxon>Acholeplasmataceae</taxon>
        <taxon>Candidatus Phytoplasma</taxon>
        <taxon>16SrXII (Stolbur group)</taxon>
    </lineage>
</organism>